<dbReference type="EMBL" id="CP067393">
    <property type="protein sequence ID" value="QQP84389.1"/>
    <property type="molecule type" value="Genomic_DNA"/>
</dbReference>
<evidence type="ECO:0000256" key="4">
    <source>
        <dbReference type="ARBA" id="ARBA00012030"/>
    </source>
</evidence>
<dbReference type="SMART" id="SM00986">
    <property type="entry name" value="UDG"/>
    <property type="match status" value="1"/>
</dbReference>
<dbReference type="GO" id="GO:0005737">
    <property type="term" value="C:cytoplasm"/>
    <property type="evidence" value="ECO:0007669"/>
    <property type="project" value="UniProtKB-SubCell"/>
</dbReference>
<evidence type="ECO:0000256" key="2">
    <source>
        <dbReference type="ARBA" id="ARBA00002631"/>
    </source>
</evidence>
<dbReference type="AlphaFoldDB" id="A0A974ND41"/>
<dbReference type="CDD" id="cd10027">
    <property type="entry name" value="UDG-F1-like"/>
    <property type="match status" value="1"/>
</dbReference>
<dbReference type="PANTHER" id="PTHR11264">
    <property type="entry name" value="URACIL-DNA GLYCOSYLASE"/>
    <property type="match status" value="1"/>
</dbReference>
<dbReference type="Pfam" id="PF03167">
    <property type="entry name" value="UDG"/>
    <property type="match status" value="1"/>
</dbReference>
<evidence type="ECO:0000256" key="10">
    <source>
        <dbReference type="PROSITE-ProRule" id="PRU10072"/>
    </source>
</evidence>
<dbReference type="HAMAP" id="MF_00148">
    <property type="entry name" value="UDG"/>
    <property type="match status" value="1"/>
</dbReference>
<proteinExistence type="inferred from homology"/>
<evidence type="ECO:0000256" key="7">
    <source>
        <dbReference type="ARBA" id="ARBA00022801"/>
    </source>
</evidence>
<accession>A0A974ND41</accession>
<dbReference type="NCBIfam" id="NF003588">
    <property type="entry name" value="PRK05254.1-1"/>
    <property type="match status" value="1"/>
</dbReference>
<dbReference type="SUPFAM" id="SSF52141">
    <property type="entry name" value="Uracil-DNA glycosylase-like"/>
    <property type="match status" value="1"/>
</dbReference>
<feature type="active site" description="Proton acceptor" evidence="9 10">
    <location>
        <position position="68"/>
    </location>
</feature>
<evidence type="ECO:0000256" key="1">
    <source>
        <dbReference type="ARBA" id="ARBA00001400"/>
    </source>
</evidence>
<gene>
    <name evidence="9 13" type="primary">ung</name>
    <name evidence="13" type="ORF">JHT90_08085</name>
</gene>
<organism evidence="13 14">
    <name type="scientific">Entomomonas asaccharolytica</name>
    <dbReference type="NCBI Taxonomy" id="2785331"/>
    <lineage>
        <taxon>Bacteria</taxon>
        <taxon>Pseudomonadati</taxon>
        <taxon>Pseudomonadota</taxon>
        <taxon>Gammaproteobacteria</taxon>
        <taxon>Pseudomonadales</taxon>
        <taxon>Pseudomonadaceae</taxon>
        <taxon>Entomomonas</taxon>
    </lineage>
</organism>
<dbReference type="InterPro" id="IPR018085">
    <property type="entry name" value="Ura-DNA_Glyclase_AS"/>
</dbReference>
<evidence type="ECO:0000313" key="14">
    <source>
        <dbReference type="Proteomes" id="UP000595278"/>
    </source>
</evidence>
<name>A0A974ND41_9GAMM</name>
<dbReference type="PROSITE" id="PS00130">
    <property type="entry name" value="U_DNA_GLYCOSYLASE"/>
    <property type="match status" value="1"/>
</dbReference>
<evidence type="ECO:0000259" key="12">
    <source>
        <dbReference type="SMART" id="SM00986"/>
    </source>
</evidence>
<evidence type="ECO:0000313" key="13">
    <source>
        <dbReference type="EMBL" id="QQP84389.1"/>
    </source>
</evidence>
<keyword evidence="8 9" id="KW-0234">DNA repair</keyword>
<evidence type="ECO:0000256" key="6">
    <source>
        <dbReference type="ARBA" id="ARBA00022763"/>
    </source>
</evidence>
<comment type="function">
    <text evidence="2 9 11">Excises uracil residues from the DNA which can arise as a result of misincorporation of dUMP residues by DNA polymerase or due to deamination of cytosine.</text>
</comment>
<keyword evidence="14" id="KW-1185">Reference proteome</keyword>
<evidence type="ECO:0000256" key="9">
    <source>
        <dbReference type="HAMAP-Rule" id="MF_00148"/>
    </source>
</evidence>
<keyword evidence="6 9" id="KW-0227">DNA damage</keyword>
<protein>
    <recommendedName>
        <fullName evidence="5 9">Uracil-DNA glycosylase</fullName>
        <shortName evidence="9">UDG</shortName>
        <ecNumber evidence="4 9">3.2.2.27</ecNumber>
    </recommendedName>
</protein>
<dbReference type="GO" id="GO:0097510">
    <property type="term" value="P:base-excision repair, AP site formation via deaminated base removal"/>
    <property type="evidence" value="ECO:0007669"/>
    <property type="project" value="TreeGrafter"/>
</dbReference>
<dbReference type="GO" id="GO:0004844">
    <property type="term" value="F:uracil DNA N-glycosylase activity"/>
    <property type="evidence" value="ECO:0007669"/>
    <property type="project" value="UniProtKB-UniRule"/>
</dbReference>
<evidence type="ECO:0000256" key="5">
    <source>
        <dbReference type="ARBA" id="ARBA00018429"/>
    </source>
</evidence>
<reference evidence="13 14" key="1">
    <citation type="submission" date="2021-01" db="EMBL/GenBank/DDBJ databases">
        <title>Entomomonas sp. F2A isolated from a house cricket (Acheta domesticus).</title>
        <authorList>
            <person name="Spergser J."/>
            <person name="Busse H.-J."/>
        </authorList>
    </citation>
    <scope>NUCLEOTIDE SEQUENCE [LARGE SCALE GENOMIC DNA]</scope>
    <source>
        <strain evidence="13 14">F2A</strain>
    </source>
</reference>
<sequence>MTKEIALETSWKNVLQDEFTKPYMTALGDFLRAEKAAGKIIYPKGSLIFNALNSTPLDAVKVVILGQDPYHGPNQAHGLSFSVQPSVAIPPSLVNIYKEIKRDLNIDPPKHGCLQSWAEQGVLLLNTSLTVEANKAASHSKQGWQQFTDRVIQEVNQHCDGVVFMLWGSHAQSKKGLIDPTKHLVLCSAHPSPLSAHRGFLGNGHFSKANYFLEQRGITPIYWQLPATVSSL</sequence>
<feature type="domain" description="Uracil-DNA glycosylase-like" evidence="12">
    <location>
        <begin position="53"/>
        <end position="213"/>
    </location>
</feature>
<dbReference type="PANTHER" id="PTHR11264:SF0">
    <property type="entry name" value="URACIL-DNA GLYCOSYLASE"/>
    <property type="match status" value="1"/>
</dbReference>
<dbReference type="InterPro" id="IPR036895">
    <property type="entry name" value="Uracil-DNA_glycosylase-like_sf"/>
</dbReference>
<comment type="subcellular location">
    <subcellularLocation>
        <location evidence="9">Cytoplasm</location>
    </subcellularLocation>
</comment>
<dbReference type="NCBIfam" id="NF003592">
    <property type="entry name" value="PRK05254.1-5"/>
    <property type="match status" value="1"/>
</dbReference>
<keyword evidence="13" id="KW-0326">Glycosidase</keyword>
<keyword evidence="7 9" id="KW-0378">Hydrolase</keyword>
<keyword evidence="9" id="KW-0963">Cytoplasm</keyword>
<dbReference type="InterPro" id="IPR002043">
    <property type="entry name" value="UDG_fam1"/>
</dbReference>
<dbReference type="RefSeq" id="WP_201090287.1">
    <property type="nucleotide sequence ID" value="NZ_CP067393.1"/>
</dbReference>
<dbReference type="EC" id="3.2.2.27" evidence="4 9"/>
<dbReference type="Gene3D" id="3.40.470.10">
    <property type="entry name" value="Uracil-DNA glycosylase-like domain"/>
    <property type="match status" value="1"/>
</dbReference>
<comment type="similarity">
    <text evidence="3 9 11">Belongs to the uracil-DNA glycosylase (UDG) superfamily. UNG family.</text>
</comment>
<evidence type="ECO:0000256" key="11">
    <source>
        <dbReference type="RuleBase" id="RU003780"/>
    </source>
</evidence>
<evidence type="ECO:0000256" key="3">
    <source>
        <dbReference type="ARBA" id="ARBA00008184"/>
    </source>
</evidence>
<dbReference type="SMART" id="SM00987">
    <property type="entry name" value="UreE_C"/>
    <property type="match status" value="1"/>
</dbReference>
<dbReference type="KEGG" id="eaz:JHT90_08085"/>
<dbReference type="Proteomes" id="UP000595278">
    <property type="component" value="Chromosome"/>
</dbReference>
<dbReference type="InterPro" id="IPR005122">
    <property type="entry name" value="Uracil-DNA_glycosylase-like"/>
</dbReference>
<dbReference type="NCBIfam" id="NF003589">
    <property type="entry name" value="PRK05254.1-2"/>
    <property type="match status" value="1"/>
</dbReference>
<dbReference type="FunFam" id="3.40.470.10:FF:000001">
    <property type="entry name" value="Uracil-DNA glycosylase"/>
    <property type="match status" value="1"/>
</dbReference>
<dbReference type="NCBIfam" id="NF003591">
    <property type="entry name" value="PRK05254.1-4"/>
    <property type="match status" value="1"/>
</dbReference>
<dbReference type="NCBIfam" id="TIGR00628">
    <property type="entry name" value="ung"/>
    <property type="match status" value="1"/>
</dbReference>
<comment type="catalytic activity">
    <reaction evidence="1 9 11">
        <text>Hydrolyzes single-stranded DNA or mismatched double-stranded DNA and polynucleotides, releasing free uracil.</text>
        <dbReference type="EC" id="3.2.2.27"/>
    </reaction>
</comment>
<evidence type="ECO:0000256" key="8">
    <source>
        <dbReference type="ARBA" id="ARBA00023204"/>
    </source>
</evidence>